<name>A0A2M4DQY3_ANODA</name>
<dbReference type="EMBL" id="GGFL01015741">
    <property type="protein sequence ID" value="MBW79919.1"/>
    <property type="molecule type" value="Transcribed_RNA"/>
</dbReference>
<reference evidence="1" key="1">
    <citation type="submission" date="2018-01" db="EMBL/GenBank/DDBJ databases">
        <title>An insight into the sialome of Amazonian anophelines.</title>
        <authorList>
            <person name="Ribeiro J.M."/>
            <person name="Scarpassa V."/>
            <person name="Calvo E."/>
        </authorList>
    </citation>
    <scope>NUCLEOTIDE SEQUENCE</scope>
</reference>
<protein>
    <submittedName>
        <fullName evidence="1">Putative secreted protein</fullName>
    </submittedName>
</protein>
<sequence>MMFFVLRRTVLMLFRLFSLLIIRRFVLSAPLRSSVLLRLPPTGTPDGIRWPPFCCCAFLCPLAGTLGSTLSFAVSSMNSASLNSEKSTGISLRVLRGMLPVCENDDLPSVIVLCCAMWWL</sequence>
<dbReference type="AlphaFoldDB" id="A0A2M4DQY3"/>
<accession>A0A2M4DQY3</accession>
<proteinExistence type="predicted"/>
<organism evidence="1">
    <name type="scientific">Anopheles darlingi</name>
    <name type="common">Mosquito</name>
    <dbReference type="NCBI Taxonomy" id="43151"/>
    <lineage>
        <taxon>Eukaryota</taxon>
        <taxon>Metazoa</taxon>
        <taxon>Ecdysozoa</taxon>
        <taxon>Arthropoda</taxon>
        <taxon>Hexapoda</taxon>
        <taxon>Insecta</taxon>
        <taxon>Pterygota</taxon>
        <taxon>Neoptera</taxon>
        <taxon>Endopterygota</taxon>
        <taxon>Diptera</taxon>
        <taxon>Nematocera</taxon>
        <taxon>Culicoidea</taxon>
        <taxon>Culicidae</taxon>
        <taxon>Anophelinae</taxon>
        <taxon>Anopheles</taxon>
    </lineage>
</organism>
<evidence type="ECO:0000313" key="1">
    <source>
        <dbReference type="EMBL" id="MBW79919.1"/>
    </source>
</evidence>